<protein>
    <recommendedName>
        <fullName evidence="3">Transposase</fullName>
    </recommendedName>
</protein>
<keyword evidence="2" id="KW-1185">Reference proteome</keyword>
<evidence type="ECO:0008006" key="3">
    <source>
        <dbReference type="Google" id="ProtNLM"/>
    </source>
</evidence>
<sequence length="103" mass="11710">MTYFVPTLLSSSISLGCFEIPPKSPKVSRLMKSLPPDSSPNFPHDELPLVDIRAVAFHRWRTLKWTVSYIDSSLSCPRTGYARTFDAALHLAKTWSLAYWAKH</sequence>
<proteinExistence type="predicted"/>
<reference evidence="1 2" key="1">
    <citation type="journal article" date="2019" name="Int. J. Syst. Evol. Microbiol.">
        <title>The Global Catalogue of Microorganisms (GCM) 10K type strain sequencing project: providing services to taxonomists for standard genome sequencing and annotation.</title>
        <authorList>
            <consortium name="The Broad Institute Genomics Platform"/>
            <consortium name="The Broad Institute Genome Sequencing Center for Infectious Disease"/>
            <person name="Wu L."/>
            <person name="Ma J."/>
        </authorList>
    </citation>
    <scope>NUCLEOTIDE SEQUENCE [LARGE SCALE GENOMIC DNA]</scope>
    <source>
        <strain evidence="1 2">JCM 15914</strain>
    </source>
</reference>
<name>A0ABN2XP62_9MICC</name>
<comment type="caution">
    <text evidence="1">The sequence shown here is derived from an EMBL/GenBank/DDBJ whole genome shotgun (WGS) entry which is preliminary data.</text>
</comment>
<evidence type="ECO:0000313" key="2">
    <source>
        <dbReference type="Proteomes" id="UP001500166"/>
    </source>
</evidence>
<dbReference type="Proteomes" id="UP001500166">
    <property type="component" value="Unassembled WGS sequence"/>
</dbReference>
<organism evidence="1 2">
    <name type="scientific">Kocuria atrinae</name>
    <dbReference type="NCBI Taxonomy" id="592377"/>
    <lineage>
        <taxon>Bacteria</taxon>
        <taxon>Bacillati</taxon>
        <taxon>Actinomycetota</taxon>
        <taxon>Actinomycetes</taxon>
        <taxon>Micrococcales</taxon>
        <taxon>Micrococcaceae</taxon>
        <taxon>Kocuria</taxon>
    </lineage>
</organism>
<evidence type="ECO:0000313" key="1">
    <source>
        <dbReference type="EMBL" id="GAA2115628.1"/>
    </source>
</evidence>
<gene>
    <name evidence="1" type="ORF">GCM10009824_13680</name>
</gene>
<dbReference type="EMBL" id="BAAAQA010000015">
    <property type="protein sequence ID" value="GAA2115628.1"/>
    <property type="molecule type" value="Genomic_DNA"/>
</dbReference>
<accession>A0ABN2XP62</accession>